<dbReference type="KEGG" id="taz:TREAZ_3100"/>
<sequence>MKIILTILSTCTSIYMLIVFVRILLTWFSGSGYSRPIAVLSRVTDPYLNWFRRFPLRIGHLDLSPIVALAALSLVNRIFSTMAAYGRISLGIILAMSLQAIWSAASFLLGFSIIILILRLIADLANSNIHSPFWSIIDAISQPLLYRINRIFFGNRIAHYRKGLLIAIGALIVVSIAANFIIRLFSVFLARLPI</sequence>
<feature type="transmembrane region" description="Helical" evidence="2">
    <location>
        <begin position="164"/>
        <end position="190"/>
    </location>
</feature>
<dbReference type="EMBL" id="CP001841">
    <property type="protein sequence ID" value="AEF81702.1"/>
    <property type="molecule type" value="Genomic_DNA"/>
</dbReference>
<dbReference type="PANTHER" id="PTHR33219:SF14">
    <property type="entry name" value="PROTEIN COFACTOR ASSEMBLY OF COMPLEX C SUBUNIT B CCB3, CHLOROPLASTIC-RELATED"/>
    <property type="match status" value="1"/>
</dbReference>
<dbReference type="OrthoDB" id="47652at2"/>
<feature type="transmembrane region" description="Helical" evidence="2">
    <location>
        <begin position="100"/>
        <end position="121"/>
    </location>
</feature>
<keyword evidence="4" id="KW-1185">Reference proteome</keyword>
<dbReference type="STRING" id="545695.TREAZ_3100"/>
<feature type="transmembrane region" description="Helical" evidence="2">
    <location>
        <begin position="58"/>
        <end position="79"/>
    </location>
</feature>
<dbReference type="Proteomes" id="UP000009222">
    <property type="component" value="Chromosome"/>
</dbReference>
<dbReference type="HOGENOM" id="CLU_113320_0_0_12"/>
<organism evidence="3 4">
    <name type="scientific">Leadbettera azotonutricia (strain ATCC BAA-888 / DSM 13862 / ZAS-9)</name>
    <name type="common">Treponema azotonutricium</name>
    <dbReference type="NCBI Taxonomy" id="545695"/>
    <lineage>
        <taxon>Bacteria</taxon>
        <taxon>Pseudomonadati</taxon>
        <taxon>Spirochaetota</taxon>
        <taxon>Spirochaetia</taxon>
        <taxon>Spirochaetales</taxon>
        <taxon>Breznakiellaceae</taxon>
        <taxon>Leadbettera</taxon>
    </lineage>
</organism>
<evidence type="ECO:0000256" key="1">
    <source>
        <dbReference type="ARBA" id="ARBA00010894"/>
    </source>
</evidence>
<dbReference type="RefSeq" id="WP_015712456.1">
    <property type="nucleotide sequence ID" value="NC_015577.1"/>
</dbReference>
<evidence type="ECO:0000313" key="3">
    <source>
        <dbReference type="EMBL" id="AEF81702.1"/>
    </source>
</evidence>
<accession>F5YAH0</accession>
<dbReference type="eggNOG" id="COG0762">
    <property type="taxonomic scope" value="Bacteria"/>
</dbReference>
<gene>
    <name evidence="3" type="ordered locus">TREAZ_3100</name>
</gene>
<dbReference type="Pfam" id="PF02325">
    <property type="entry name" value="CCB3_YggT"/>
    <property type="match status" value="1"/>
</dbReference>
<feature type="transmembrane region" description="Helical" evidence="2">
    <location>
        <begin position="7"/>
        <end position="28"/>
    </location>
</feature>
<dbReference type="InterPro" id="IPR003425">
    <property type="entry name" value="CCB3/YggT"/>
</dbReference>
<dbReference type="InParanoid" id="F5YAH0"/>
<dbReference type="AlphaFoldDB" id="F5YAH0"/>
<keyword evidence="2" id="KW-1133">Transmembrane helix</keyword>
<dbReference type="PANTHER" id="PTHR33219">
    <property type="entry name" value="YLMG HOMOLOG PROTEIN 2, CHLOROPLASTIC"/>
    <property type="match status" value="1"/>
</dbReference>
<proteinExistence type="inferred from homology"/>
<keyword evidence="2" id="KW-0812">Transmembrane</keyword>
<reference evidence="3 4" key="2">
    <citation type="journal article" date="2011" name="ISME J.">
        <title>RNA-seq reveals cooperative metabolic interactions between two termite-gut spirochete species in co-culture.</title>
        <authorList>
            <person name="Rosenthal A.Z."/>
            <person name="Matson E.G."/>
            <person name="Eldar A."/>
            <person name="Leadbetter J.R."/>
        </authorList>
    </citation>
    <scope>NUCLEOTIDE SEQUENCE [LARGE SCALE GENOMIC DNA]</scope>
    <source>
        <strain evidence="4">ATCC BAA-888 / DSM 13862 / ZAS-9</strain>
    </source>
</reference>
<reference evidence="4" key="1">
    <citation type="submission" date="2009-12" db="EMBL/GenBank/DDBJ databases">
        <title>Complete sequence of Treponema azotonutricium strain ZAS-9.</title>
        <authorList>
            <person name="Tetu S.G."/>
            <person name="Matson E."/>
            <person name="Ren Q."/>
            <person name="Seshadri R."/>
            <person name="Elbourne L."/>
            <person name="Hassan K.A."/>
            <person name="Durkin A."/>
            <person name="Radune D."/>
            <person name="Mohamoud Y."/>
            <person name="Shay R."/>
            <person name="Jin S."/>
            <person name="Zhang X."/>
            <person name="Lucey K."/>
            <person name="Ballor N.R."/>
            <person name="Ottesen E."/>
            <person name="Rosenthal R."/>
            <person name="Allen A."/>
            <person name="Leadbetter J.R."/>
            <person name="Paulsen I.T."/>
        </authorList>
    </citation>
    <scope>NUCLEOTIDE SEQUENCE [LARGE SCALE GENOMIC DNA]</scope>
    <source>
        <strain evidence="4">ATCC BAA-888 / DSM 13862 / ZAS-9</strain>
    </source>
</reference>
<comment type="similarity">
    <text evidence="1">Belongs to the YggT family.</text>
</comment>
<protein>
    <submittedName>
        <fullName evidence="3">Yggt family protein</fullName>
    </submittedName>
</protein>
<evidence type="ECO:0000256" key="2">
    <source>
        <dbReference type="SAM" id="Phobius"/>
    </source>
</evidence>
<keyword evidence="2" id="KW-0472">Membrane</keyword>
<evidence type="ECO:0000313" key="4">
    <source>
        <dbReference type="Proteomes" id="UP000009222"/>
    </source>
</evidence>
<name>F5YAH0_LEAAZ</name>
<dbReference type="GO" id="GO:0016020">
    <property type="term" value="C:membrane"/>
    <property type="evidence" value="ECO:0007669"/>
    <property type="project" value="InterPro"/>
</dbReference>